<reference evidence="2 3" key="1">
    <citation type="submission" date="2021-03" db="EMBL/GenBank/DDBJ databases">
        <title>Assistant Professor.</title>
        <authorList>
            <person name="Huq M.A."/>
        </authorList>
    </citation>
    <scope>NUCLEOTIDE SEQUENCE [LARGE SCALE GENOMIC DNA]</scope>
    <source>
        <strain evidence="2 3">MAH-29</strain>
    </source>
</reference>
<gene>
    <name evidence="2" type="ORF">J7I42_07970</name>
</gene>
<keyword evidence="3" id="KW-1185">Reference proteome</keyword>
<dbReference type="Proteomes" id="UP000677244">
    <property type="component" value="Unassembled WGS sequence"/>
</dbReference>
<keyword evidence="1" id="KW-1133">Transmembrane helix</keyword>
<feature type="transmembrane region" description="Helical" evidence="1">
    <location>
        <begin position="30"/>
        <end position="52"/>
    </location>
</feature>
<keyword evidence="1" id="KW-0812">Transmembrane</keyword>
<dbReference type="EMBL" id="JAGHKO010000001">
    <property type="protein sequence ID" value="MBO9200190.1"/>
    <property type="molecule type" value="Genomic_DNA"/>
</dbReference>
<name>A0ABS3YQM8_9BACT</name>
<dbReference type="RefSeq" id="WP_209138244.1">
    <property type="nucleotide sequence ID" value="NZ_JAGHKO010000001.1"/>
</dbReference>
<proteinExistence type="predicted"/>
<evidence type="ECO:0000313" key="3">
    <source>
        <dbReference type="Proteomes" id="UP000677244"/>
    </source>
</evidence>
<sequence>MSIFILTIGLFVLFLVLLISGIVKQKRKLIYFSLLALLLSIGGGLYIGVIIAKKAYTVIKDAKNPFAKRTGLEIYTALFDAPEASCVRVTNSMDQVVPRLDCCIWLEFSTCPGELRRIIDKKQLTPFLKEGDSRGDVPAKVITEINVPAYGPKPAWFKLQNLGEGCKALRKYPIDPNHDLILYFSKDSTHALYCDMAD</sequence>
<keyword evidence="1" id="KW-0472">Membrane</keyword>
<evidence type="ECO:0000256" key="1">
    <source>
        <dbReference type="SAM" id="Phobius"/>
    </source>
</evidence>
<comment type="caution">
    <text evidence="2">The sequence shown here is derived from an EMBL/GenBank/DDBJ whole genome shotgun (WGS) entry which is preliminary data.</text>
</comment>
<accession>A0ABS3YQM8</accession>
<organism evidence="2 3">
    <name type="scientific">Niastella soli</name>
    <dbReference type="NCBI Taxonomy" id="2821487"/>
    <lineage>
        <taxon>Bacteria</taxon>
        <taxon>Pseudomonadati</taxon>
        <taxon>Bacteroidota</taxon>
        <taxon>Chitinophagia</taxon>
        <taxon>Chitinophagales</taxon>
        <taxon>Chitinophagaceae</taxon>
        <taxon>Niastella</taxon>
    </lineage>
</organism>
<protein>
    <submittedName>
        <fullName evidence="2">Uncharacterized protein</fullName>
    </submittedName>
</protein>
<evidence type="ECO:0000313" key="2">
    <source>
        <dbReference type="EMBL" id="MBO9200190.1"/>
    </source>
</evidence>